<evidence type="ECO:0000313" key="6">
    <source>
        <dbReference type="EMBL" id="OEK09023.1"/>
    </source>
</evidence>
<dbReference type="PANTHER" id="PTHR33308">
    <property type="entry name" value="PEPTIDOGLYCAN HYDROLASE FLGJ"/>
    <property type="match status" value="1"/>
</dbReference>
<dbReference type="PANTHER" id="PTHR33308:SF9">
    <property type="entry name" value="PEPTIDOGLYCAN HYDROLASE FLGJ"/>
    <property type="match status" value="1"/>
</dbReference>
<keyword evidence="1" id="KW-0929">Antimicrobial</keyword>
<dbReference type="Pfam" id="PF01476">
    <property type="entry name" value="LysM"/>
    <property type="match status" value="1"/>
</dbReference>
<feature type="domain" description="LysM" evidence="5">
    <location>
        <begin position="226"/>
        <end position="269"/>
    </location>
</feature>
<dbReference type="SMART" id="SM00047">
    <property type="entry name" value="LYZ2"/>
    <property type="match status" value="1"/>
</dbReference>
<organism evidence="6 7">
    <name type="scientific">Flavivirga aquatica</name>
    <dbReference type="NCBI Taxonomy" id="1849968"/>
    <lineage>
        <taxon>Bacteria</taxon>
        <taxon>Pseudomonadati</taxon>
        <taxon>Bacteroidota</taxon>
        <taxon>Flavobacteriia</taxon>
        <taxon>Flavobacteriales</taxon>
        <taxon>Flavobacteriaceae</taxon>
        <taxon>Flavivirga</taxon>
    </lineage>
</organism>
<dbReference type="Pfam" id="PF01832">
    <property type="entry name" value="Glucosaminidase"/>
    <property type="match status" value="1"/>
</dbReference>
<dbReference type="Gene3D" id="3.10.350.10">
    <property type="entry name" value="LysM domain"/>
    <property type="match status" value="1"/>
</dbReference>
<dbReference type="InterPro" id="IPR036779">
    <property type="entry name" value="LysM_dom_sf"/>
</dbReference>
<reference evidence="6 7" key="1">
    <citation type="submission" date="2016-05" db="EMBL/GenBank/DDBJ databases">
        <title>Draft Genome Sequence of Algibacter sp. Strain SK-16 Isolated from the Surface Water of Aburatsubo Inlet.</title>
        <authorList>
            <person name="Wong S.-K."/>
            <person name="Yoshizawa S."/>
            <person name="Nakajima Y."/>
            <person name="Ogura Y."/>
            <person name="Tetsuya H."/>
            <person name="Hamasaki K."/>
        </authorList>
    </citation>
    <scope>NUCLEOTIDE SEQUENCE [LARGE SCALE GENOMIC DNA]</scope>
    <source>
        <strain evidence="6 7">SK-16</strain>
    </source>
</reference>
<dbReference type="EMBL" id="MDJD01000014">
    <property type="protein sequence ID" value="OEK09023.1"/>
    <property type="molecule type" value="Genomic_DNA"/>
</dbReference>
<keyword evidence="3" id="KW-0378">Hydrolase</keyword>
<dbReference type="Proteomes" id="UP000095713">
    <property type="component" value="Unassembled WGS sequence"/>
</dbReference>
<dbReference type="GO" id="GO:0042742">
    <property type="term" value="P:defense response to bacterium"/>
    <property type="evidence" value="ECO:0007669"/>
    <property type="project" value="UniProtKB-KW"/>
</dbReference>
<dbReference type="STRING" id="1849968.A8C32_14115"/>
<dbReference type="InterPro" id="IPR051056">
    <property type="entry name" value="Glycosyl_Hydrolase_73"/>
</dbReference>
<dbReference type="InterPro" id="IPR018392">
    <property type="entry name" value="LysM"/>
</dbReference>
<dbReference type="OrthoDB" id="977752at2"/>
<proteinExistence type="predicted"/>
<evidence type="ECO:0000256" key="2">
    <source>
        <dbReference type="ARBA" id="ARBA00022638"/>
    </source>
</evidence>
<evidence type="ECO:0000256" key="1">
    <source>
        <dbReference type="ARBA" id="ARBA00022529"/>
    </source>
</evidence>
<name>A0A1E5TCA2_9FLAO</name>
<dbReference type="Gene3D" id="1.10.530.10">
    <property type="match status" value="1"/>
</dbReference>
<evidence type="ECO:0000259" key="5">
    <source>
        <dbReference type="PROSITE" id="PS51782"/>
    </source>
</evidence>
<comment type="caution">
    <text evidence="6">The sequence shown here is derived from an EMBL/GenBank/DDBJ whole genome shotgun (WGS) entry which is preliminary data.</text>
</comment>
<dbReference type="GO" id="GO:0004040">
    <property type="term" value="F:amidase activity"/>
    <property type="evidence" value="ECO:0007669"/>
    <property type="project" value="InterPro"/>
</dbReference>
<dbReference type="SUPFAM" id="SSF54106">
    <property type="entry name" value="LysM domain"/>
    <property type="match status" value="1"/>
</dbReference>
<keyword evidence="2" id="KW-0081">Bacteriolytic enzyme</keyword>
<dbReference type="RefSeq" id="WP_069829278.1">
    <property type="nucleotide sequence ID" value="NZ_MDJD01000014.1"/>
</dbReference>
<keyword evidence="7" id="KW-1185">Reference proteome</keyword>
<gene>
    <name evidence="6" type="ORF">A8C32_14115</name>
</gene>
<dbReference type="GO" id="GO:0031640">
    <property type="term" value="P:killing of cells of another organism"/>
    <property type="evidence" value="ECO:0007669"/>
    <property type="project" value="UniProtKB-KW"/>
</dbReference>
<sequence>MKRLVLLVLCFGCLFFSCRSKKVVVTKRPNRTTKKVVIKKQEQPKVNVKETSASNKIYANSTERYIDTYKDIAQQEMNLYGIPASITLAQGILESGSGKGALSRNANNHFGIKCHDWTGARVYHDDDAKQECFRKYKDAKYSFRDHSLFLKERKRYAKLFKLKKSDYKGWAIELRAAGYATDRKYPAKLITLIERYQLYKLDGTKKGNRIKPKVKEAVVKEVSKGEVHVVTKGDTLYSISKMYNMRVEDLQKINDIKGTDIKIGQKLELSLK</sequence>
<protein>
    <recommendedName>
        <fullName evidence="4">Peptidoglycan hydrolase</fullName>
    </recommendedName>
</protein>
<dbReference type="PROSITE" id="PS51782">
    <property type="entry name" value="LYSM"/>
    <property type="match status" value="1"/>
</dbReference>
<dbReference type="CDD" id="cd00118">
    <property type="entry name" value="LysM"/>
    <property type="match status" value="1"/>
</dbReference>
<evidence type="ECO:0000256" key="3">
    <source>
        <dbReference type="ARBA" id="ARBA00022801"/>
    </source>
</evidence>
<accession>A0A1E5TCA2</accession>
<dbReference type="SMART" id="SM00257">
    <property type="entry name" value="LysM"/>
    <property type="match status" value="1"/>
</dbReference>
<evidence type="ECO:0000313" key="7">
    <source>
        <dbReference type="Proteomes" id="UP000095713"/>
    </source>
</evidence>
<dbReference type="AlphaFoldDB" id="A0A1E5TCA2"/>
<evidence type="ECO:0000256" key="4">
    <source>
        <dbReference type="ARBA" id="ARBA00032108"/>
    </source>
</evidence>
<dbReference type="InterPro" id="IPR002901">
    <property type="entry name" value="MGlyc_endo_b_GlcNAc-like_dom"/>
</dbReference>
<dbReference type="PROSITE" id="PS51257">
    <property type="entry name" value="PROKAR_LIPOPROTEIN"/>
    <property type="match status" value="1"/>
</dbReference>